<reference evidence="4" key="1">
    <citation type="submission" date="2016-10" db="EMBL/GenBank/DDBJ databases">
        <authorList>
            <person name="Varghese N."/>
            <person name="Submissions S."/>
        </authorList>
    </citation>
    <scope>NUCLEOTIDE SEQUENCE [LARGE SCALE GENOMIC DNA]</scope>
    <source>
        <strain evidence="4">DSM 100420</strain>
    </source>
</reference>
<name>A0A1H3ITS7_9RHOB</name>
<feature type="transmembrane region" description="Helical" evidence="1">
    <location>
        <begin position="203"/>
        <end position="226"/>
    </location>
</feature>
<evidence type="ECO:0000256" key="1">
    <source>
        <dbReference type="SAM" id="Phobius"/>
    </source>
</evidence>
<dbReference type="STRING" id="1244108.SAMN05444004_101107"/>
<dbReference type="AlphaFoldDB" id="A0A1H3ITS7"/>
<keyword evidence="1" id="KW-0812">Transmembrane</keyword>
<feature type="domain" description="Fatty acid desaturase" evidence="2">
    <location>
        <begin position="69"/>
        <end position="312"/>
    </location>
</feature>
<keyword evidence="1" id="KW-0472">Membrane</keyword>
<organism evidence="3 4">
    <name type="scientific">Jannaschia faecimaris</name>
    <dbReference type="NCBI Taxonomy" id="1244108"/>
    <lineage>
        <taxon>Bacteria</taxon>
        <taxon>Pseudomonadati</taxon>
        <taxon>Pseudomonadota</taxon>
        <taxon>Alphaproteobacteria</taxon>
        <taxon>Rhodobacterales</taxon>
        <taxon>Roseobacteraceae</taxon>
        <taxon>Jannaschia</taxon>
    </lineage>
</organism>
<keyword evidence="4" id="KW-1185">Reference proteome</keyword>
<dbReference type="Proteomes" id="UP000198914">
    <property type="component" value="Unassembled WGS sequence"/>
</dbReference>
<dbReference type="GO" id="GO:0008610">
    <property type="term" value="P:lipid biosynthetic process"/>
    <property type="evidence" value="ECO:0007669"/>
    <property type="project" value="UniProtKB-ARBA"/>
</dbReference>
<proteinExistence type="predicted"/>
<dbReference type="InterPro" id="IPR005804">
    <property type="entry name" value="FA_desaturase_dom"/>
</dbReference>
<feature type="transmembrane region" description="Helical" evidence="1">
    <location>
        <begin position="51"/>
        <end position="71"/>
    </location>
</feature>
<dbReference type="GO" id="GO:0016020">
    <property type="term" value="C:membrane"/>
    <property type="evidence" value="ECO:0007669"/>
    <property type="project" value="TreeGrafter"/>
</dbReference>
<dbReference type="GO" id="GO:0016717">
    <property type="term" value="F:oxidoreductase activity, acting on paired donors, with oxidation of a pair of donors resulting in the reduction of molecular oxygen to two molecules of water"/>
    <property type="evidence" value="ECO:0007669"/>
    <property type="project" value="TreeGrafter"/>
</dbReference>
<evidence type="ECO:0000313" key="3">
    <source>
        <dbReference type="EMBL" id="SDY31111.1"/>
    </source>
</evidence>
<dbReference type="PANTHER" id="PTHR19353:SF19">
    <property type="entry name" value="DELTA(5) FATTY ACID DESATURASE C-RELATED"/>
    <property type="match status" value="1"/>
</dbReference>
<keyword evidence="1" id="KW-1133">Transmembrane helix</keyword>
<dbReference type="RefSeq" id="WP_092640664.1">
    <property type="nucleotide sequence ID" value="NZ_FNPX01000001.1"/>
</dbReference>
<gene>
    <name evidence="3" type="ORF">SAMN05444004_101107</name>
</gene>
<protein>
    <submittedName>
        <fullName evidence="3">Fatty acid desaturase</fullName>
    </submittedName>
</protein>
<dbReference type="InterPro" id="IPR012171">
    <property type="entry name" value="Fatty_acid_desaturase"/>
</dbReference>
<accession>A0A1H3ITS7</accession>
<sequence length="356" mass="40567">MSNAYTLSAEADRRVEAEGMSGPNWFRPPVDSHAIRALMEKRDAPAIRDTVIWIGVMIVTAGMAIALWPSWWSAPFWAIYGVMYGSASDARWHECGHRTAFKTKWMNEVVYHIAAFMLMRSPTVWRASHVRHHTDTVIVGRDPEIVAMRPPDLLRVVLNLFGLLDVPHLVRRMVLHASGQVHPEEAMYLRPADYPRVFLVARIWVAIYAVVIGLALWMGSILPFMLAGLPRMYGAWHHVLTGLLQHLGLAENVTDHRLNTRTVLMNPVSRFIYLNMNYHLEHHMFTMVPYYNLPKLHGLIADQVPAPEPSVWAAFQRLLPVLVKQLTYREAVIIPELPPGAAPYRAEVERLRPFAA</sequence>
<evidence type="ECO:0000313" key="4">
    <source>
        <dbReference type="Proteomes" id="UP000198914"/>
    </source>
</evidence>
<dbReference type="PANTHER" id="PTHR19353">
    <property type="entry name" value="FATTY ACID DESATURASE 2"/>
    <property type="match status" value="1"/>
</dbReference>
<dbReference type="Pfam" id="PF00487">
    <property type="entry name" value="FA_desaturase"/>
    <property type="match status" value="1"/>
</dbReference>
<dbReference type="EMBL" id="FNPX01000001">
    <property type="protein sequence ID" value="SDY31111.1"/>
    <property type="molecule type" value="Genomic_DNA"/>
</dbReference>
<dbReference type="OrthoDB" id="9769653at2"/>
<evidence type="ECO:0000259" key="2">
    <source>
        <dbReference type="Pfam" id="PF00487"/>
    </source>
</evidence>